<gene>
    <name evidence="2" type="ORF">J4E00_06985</name>
</gene>
<dbReference type="EMBL" id="JAGETZ010000003">
    <property type="protein sequence ID" value="MBO2008792.1"/>
    <property type="molecule type" value="Genomic_DNA"/>
</dbReference>
<keyword evidence="3" id="KW-1185">Reference proteome</keyword>
<evidence type="ECO:0000313" key="3">
    <source>
        <dbReference type="Proteomes" id="UP000664369"/>
    </source>
</evidence>
<evidence type="ECO:0000313" key="2">
    <source>
        <dbReference type="EMBL" id="MBO2008792.1"/>
    </source>
</evidence>
<reference evidence="2 3" key="1">
    <citation type="submission" date="2021-03" db="EMBL/GenBank/DDBJ databases">
        <authorList>
            <person name="Kim M.K."/>
        </authorList>
    </citation>
    <scope>NUCLEOTIDE SEQUENCE [LARGE SCALE GENOMIC DNA]</scope>
    <source>
        <strain evidence="2 3">BT442</strain>
    </source>
</reference>
<protein>
    <submittedName>
        <fullName evidence="2">T9SS type A sorting domain-containing protein</fullName>
    </submittedName>
</protein>
<proteinExistence type="predicted"/>
<sequence length="70" mass="7731">MQVSLTTFSQEEIVITVTNVLGQTVGILPLHGMAKNGLFEEKLDISSLAAGMYVVQVQQHSEQRVLKFVK</sequence>
<evidence type="ECO:0000259" key="1">
    <source>
        <dbReference type="Pfam" id="PF18962"/>
    </source>
</evidence>
<dbReference type="Proteomes" id="UP000664369">
    <property type="component" value="Unassembled WGS sequence"/>
</dbReference>
<name>A0ABS3QC16_9BACT</name>
<accession>A0ABS3QC16</accession>
<feature type="domain" description="Secretion system C-terminal sorting" evidence="1">
    <location>
        <begin position="7"/>
        <end position="68"/>
    </location>
</feature>
<dbReference type="Pfam" id="PF18962">
    <property type="entry name" value="Por_Secre_tail"/>
    <property type="match status" value="1"/>
</dbReference>
<dbReference type="NCBIfam" id="TIGR04183">
    <property type="entry name" value="Por_Secre_tail"/>
    <property type="match status" value="1"/>
</dbReference>
<dbReference type="InterPro" id="IPR026444">
    <property type="entry name" value="Secre_tail"/>
</dbReference>
<organism evidence="2 3">
    <name type="scientific">Hymenobacter negativus</name>
    <dbReference type="NCBI Taxonomy" id="2795026"/>
    <lineage>
        <taxon>Bacteria</taxon>
        <taxon>Pseudomonadati</taxon>
        <taxon>Bacteroidota</taxon>
        <taxon>Cytophagia</taxon>
        <taxon>Cytophagales</taxon>
        <taxon>Hymenobacteraceae</taxon>
        <taxon>Hymenobacter</taxon>
    </lineage>
</organism>
<comment type="caution">
    <text evidence="2">The sequence shown here is derived from an EMBL/GenBank/DDBJ whole genome shotgun (WGS) entry which is preliminary data.</text>
</comment>